<proteinExistence type="predicted"/>
<reference evidence="2 3" key="1">
    <citation type="journal article" date="2016" name="Nat. Commun.">
        <title>Thousands of microbial genomes shed light on interconnected biogeochemical processes in an aquifer system.</title>
        <authorList>
            <person name="Anantharaman K."/>
            <person name="Brown C.T."/>
            <person name="Hug L.A."/>
            <person name="Sharon I."/>
            <person name="Castelle C.J."/>
            <person name="Probst A.J."/>
            <person name="Thomas B.C."/>
            <person name="Singh A."/>
            <person name="Wilkins M.J."/>
            <person name="Karaoz U."/>
            <person name="Brodie E.L."/>
            <person name="Williams K.H."/>
            <person name="Hubbard S.S."/>
            <person name="Banfield J.F."/>
        </authorList>
    </citation>
    <scope>NUCLEOTIDE SEQUENCE [LARGE SCALE GENOMIC DNA]</scope>
</reference>
<feature type="transmembrane region" description="Helical" evidence="1">
    <location>
        <begin position="108"/>
        <end position="131"/>
    </location>
</feature>
<protein>
    <submittedName>
        <fullName evidence="2">Uncharacterized protein</fullName>
    </submittedName>
</protein>
<dbReference type="Proteomes" id="UP000178155">
    <property type="component" value="Unassembled WGS sequence"/>
</dbReference>
<organism evidence="2 3">
    <name type="scientific">Candidatus Yanofskybacteria bacterium RIFCSPLOWO2_02_FULL_47_9b</name>
    <dbReference type="NCBI Taxonomy" id="1802708"/>
    <lineage>
        <taxon>Bacteria</taxon>
        <taxon>Candidatus Yanofskyibacteriota</taxon>
    </lineage>
</organism>
<gene>
    <name evidence="2" type="ORF">A3I39_02475</name>
</gene>
<keyword evidence="1" id="KW-0472">Membrane</keyword>
<feature type="transmembrane region" description="Helical" evidence="1">
    <location>
        <begin position="238"/>
        <end position="263"/>
    </location>
</feature>
<comment type="caution">
    <text evidence="2">The sequence shown here is derived from an EMBL/GenBank/DDBJ whole genome shotgun (WGS) entry which is preliminary data.</text>
</comment>
<evidence type="ECO:0000313" key="3">
    <source>
        <dbReference type="Proteomes" id="UP000178155"/>
    </source>
</evidence>
<feature type="transmembrane region" description="Helical" evidence="1">
    <location>
        <begin position="73"/>
        <end position="96"/>
    </location>
</feature>
<evidence type="ECO:0000313" key="2">
    <source>
        <dbReference type="EMBL" id="OGN32747.1"/>
    </source>
</evidence>
<dbReference type="AlphaFoldDB" id="A0A1F8H581"/>
<name>A0A1F8H581_9BACT</name>
<accession>A0A1F8H581</accession>
<evidence type="ECO:0000256" key="1">
    <source>
        <dbReference type="SAM" id="Phobius"/>
    </source>
</evidence>
<feature type="transmembrane region" description="Helical" evidence="1">
    <location>
        <begin position="193"/>
        <end position="217"/>
    </location>
</feature>
<feature type="transmembrane region" description="Helical" evidence="1">
    <location>
        <begin position="29"/>
        <end position="53"/>
    </location>
</feature>
<keyword evidence="1" id="KW-1133">Transmembrane helix</keyword>
<feature type="transmembrane region" description="Helical" evidence="1">
    <location>
        <begin position="152"/>
        <end position="173"/>
    </location>
</feature>
<keyword evidence="1" id="KW-0812">Transmembrane</keyword>
<dbReference type="EMBL" id="MGKW01000049">
    <property type="protein sequence ID" value="OGN32747.1"/>
    <property type="molecule type" value="Genomic_DNA"/>
</dbReference>
<sequence>MDQILLAVAKIPAGNPITFVGIDSFLNFLLGWLSNISLTVIVLGLILTGILMIASHGDSEKFKTSRQMLKTTILGAVVILGASFTLDLIAAVISGGPNLQPVTNLVDYIITSLGDFVIGVSGTIMVVAIIINGIRMITAGENPEKFKSARQSLVNVVWGSLVILGAGLIVKMITSLFSGGQGFTLTPIQDMVWYIVISLGDFVIGLSMVVMITFIVISGIMMTMAGADEEKFKKARQMLVNVIWGSMVILGSGVILNTILAIVNRSFFCRIQIIGICLWG</sequence>